<evidence type="ECO:0000259" key="1">
    <source>
        <dbReference type="Pfam" id="PF04480"/>
    </source>
</evidence>
<dbReference type="InterPro" id="IPR007569">
    <property type="entry name" value="DUF559"/>
</dbReference>
<name>A0A377PQ35_HAFAL</name>
<evidence type="ECO:0000313" key="3">
    <source>
        <dbReference type="Proteomes" id="UP000254821"/>
    </source>
</evidence>
<feature type="domain" description="DUF559" evidence="1">
    <location>
        <begin position="13"/>
        <end position="117"/>
    </location>
</feature>
<dbReference type="Gene3D" id="3.40.960.10">
    <property type="entry name" value="VSR Endonuclease"/>
    <property type="match status" value="1"/>
</dbReference>
<dbReference type="RefSeq" id="WP_043489534.1">
    <property type="nucleotide sequence ID" value="NZ_CALJTU010000082.1"/>
</dbReference>
<dbReference type="InterPro" id="IPR011335">
    <property type="entry name" value="Restrct_endonuc-II-like"/>
</dbReference>
<dbReference type="AlphaFoldDB" id="A0A377PQ35"/>
<sequence length="128" mass="14998">MPKNSIFNVPQHTDLRKDLRHNLTYPERKLWSALKHRQLGIKFRRQHGVGRYIVDFYCASLCMAIELDGNSHFNTEAIQYDRIRDDYLKSLGIHVIRIWNSDVMGNIDGVLAMLEHEIKNLALRQTPP</sequence>
<dbReference type="CDD" id="cd01038">
    <property type="entry name" value="Endonuclease_DUF559"/>
    <property type="match status" value="1"/>
</dbReference>
<reference evidence="2 3" key="1">
    <citation type="submission" date="2018-06" db="EMBL/GenBank/DDBJ databases">
        <authorList>
            <consortium name="Pathogen Informatics"/>
            <person name="Doyle S."/>
        </authorList>
    </citation>
    <scope>NUCLEOTIDE SEQUENCE [LARGE SCALE GENOMIC DNA]</scope>
    <source>
        <strain evidence="2 3">NCTC8105</strain>
    </source>
</reference>
<gene>
    <name evidence="2" type="ORF">NCTC8105_04814</name>
</gene>
<dbReference type="InterPro" id="IPR047216">
    <property type="entry name" value="Endonuclease_DUF559_bact"/>
</dbReference>
<accession>A0A377PQ35</accession>
<dbReference type="Pfam" id="PF04480">
    <property type="entry name" value="DUF559"/>
    <property type="match status" value="1"/>
</dbReference>
<organism evidence="2 3">
    <name type="scientific">Hafnia alvei</name>
    <dbReference type="NCBI Taxonomy" id="569"/>
    <lineage>
        <taxon>Bacteria</taxon>
        <taxon>Pseudomonadati</taxon>
        <taxon>Pseudomonadota</taxon>
        <taxon>Gammaproteobacteria</taxon>
        <taxon>Enterobacterales</taxon>
        <taxon>Hafniaceae</taxon>
        <taxon>Hafnia</taxon>
    </lineage>
</organism>
<proteinExistence type="predicted"/>
<dbReference type="EMBL" id="UGHP01000001">
    <property type="protein sequence ID" value="STQ82596.1"/>
    <property type="molecule type" value="Genomic_DNA"/>
</dbReference>
<dbReference type="SUPFAM" id="SSF52980">
    <property type="entry name" value="Restriction endonuclease-like"/>
    <property type="match status" value="1"/>
</dbReference>
<dbReference type="PANTHER" id="PTHR38590">
    <property type="entry name" value="BLL0828 PROTEIN"/>
    <property type="match status" value="1"/>
</dbReference>
<dbReference type="PANTHER" id="PTHR38590:SF1">
    <property type="entry name" value="BLL0828 PROTEIN"/>
    <property type="match status" value="1"/>
</dbReference>
<protein>
    <submittedName>
        <fullName evidence="2">Protein of uncharacterized function (DUF559)</fullName>
    </submittedName>
</protein>
<evidence type="ECO:0000313" key="2">
    <source>
        <dbReference type="EMBL" id="STQ82596.1"/>
    </source>
</evidence>
<dbReference type="Proteomes" id="UP000254821">
    <property type="component" value="Unassembled WGS sequence"/>
</dbReference>